<proteinExistence type="predicted"/>
<feature type="region of interest" description="Disordered" evidence="1">
    <location>
        <begin position="336"/>
        <end position="361"/>
    </location>
</feature>
<feature type="signal peptide" evidence="2">
    <location>
        <begin position="1"/>
        <end position="22"/>
    </location>
</feature>
<sequence>MKILKYISLLLLLSFVSFSVFIATQKGVFNIQKSKVIPISKNNLYSYVNDYQNWGDFMMIGDKIKIHYSKNNVGKGAKCTWESNQGNGTIQTLSTKENNSIYQKMNIDGTEYELTWTLKDTLGGTKITIKSKGEMSFSYKIYTALHGGASKIIGNIFENSLAKLHKQLVYEINTYKIKVNGLVQKKGTPYLKQSFTSKISSIVKNTHIVFPKMIAFCKANAIELNGKPFIIYHTYDEKNGLAQISLCIPIKEAIITSDGSDILADELEPFLAIKTSLYGDYSHTKEAVKKSISYINRNVIPPDSRFKHLEVFTINKSDSNQPSKWKTEIYFPVKHKNSNSKTTPKVEESVNAKSENNALGI</sequence>
<gene>
    <name evidence="3" type="ORF">MG292_10305</name>
</gene>
<evidence type="ECO:0000256" key="1">
    <source>
        <dbReference type="SAM" id="MobiDB-lite"/>
    </source>
</evidence>
<keyword evidence="4" id="KW-1185">Reference proteome</keyword>
<dbReference type="Gene3D" id="3.30.530.20">
    <property type="match status" value="1"/>
</dbReference>
<feature type="compositionally biased region" description="Polar residues" evidence="1">
    <location>
        <begin position="351"/>
        <end position="361"/>
    </location>
</feature>
<dbReference type="Gene3D" id="3.20.80.10">
    <property type="entry name" value="Regulatory factor, effector binding domain"/>
    <property type="match status" value="1"/>
</dbReference>
<dbReference type="EMBL" id="CP092332">
    <property type="protein sequence ID" value="WGK94459.1"/>
    <property type="molecule type" value="Genomic_DNA"/>
</dbReference>
<keyword evidence="2" id="KW-0732">Signal</keyword>
<dbReference type="InterPro" id="IPR023393">
    <property type="entry name" value="START-like_dom_sf"/>
</dbReference>
<protein>
    <submittedName>
        <fullName evidence="3">Transcriptional regulator</fullName>
    </submittedName>
</protein>
<dbReference type="InterPro" id="IPR011256">
    <property type="entry name" value="Reg_factor_effector_dom_sf"/>
</dbReference>
<accession>A0ABY8N506</accession>
<dbReference type="Proteomes" id="UP001232117">
    <property type="component" value="Chromosome"/>
</dbReference>
<evidence type="ECO:0000313" key="4">
    <source>
        <dbReference type="Proteomes" id="UP001232117"/>
    </source>
</evidence>
<evidence type="ECO:0000313" key="3">
    <source>
        <dbReference type="EMBL" id="WGK94459.1"/>
    </source>
</evidence>
<dbReference type="RefSeq" id="WP_264532814.1">
    <property type="nucleotide sequence ID" value="NZ_CP092332.1"/>
</dbReference>
<organism evidence="3 4">
    <name type="scientific">Flavobacterium keumense</name>
    <dbReference type="NCBI Taxonomy" id="1306518"/>
    <lineage>
        <taxon>Bacteria</taxon>
        <taxon>Pseudomonadati</taxon>
        <taxon>Bacteroidota</taxon>
        <taxon>Flavobacteriia</taxon>
        <taxon>Flavobacteriales</taxon>
        <taxon>Flavobacteriaceae</taxon>
        <taxon>Flavobacterium</taxon>
    </lineage>
</organism>
<name>A0ABY8N506_9FLAO</name>
<dbReference type="SUPFAM" id="SSF55961">
    <property type="entry name" value="Bet v1-like"/>
    <property type="match status" value="1"/>
</dbReference>
<dbReference type="SUPFAM" id="SSF55136">
    <property type="entry name" value="Probable bacterial effector-binding domain"/>
    <property type="match status" value="1"/>
</dbReference>
<evidence type="ECO:0000256" key="2">
    <source>
        <dbReference type="SAM" id="SignalP"/>
    </source>
</evidence>
<feature type="chain" id="PRO_5047509932" evidence="2">
    <location>
        <begin position="23"/>
        <end position="361"/>
    </location>
</feature>
<reference evidence="3 4" key="1">
    <citation type="submission" date="2023-06" db="EMBL/GenBank/DDBJ databases">
        <title>Complete Genome Sequence of Flavobacterium keumense K3R-10.</title>
        <authorList>
            <person name="Jeong H."/>
            <person name="Jhang S.Y."/>
            <person name="Kim J.N."/>
        </authorList>
    </citation>
    <scope>NUCLEOTIDE SEQUENCE [LARGE SCALE GENOMIC DNA]</scope>
    <source>
        <strain evidence="3 4">K3R-10</strain>
    </source>
</reference>